<keyword evidence="2" id="KW-0812">Transmembrane</keyword>
<evidence type="ECO:0000256" key="2">
    <source>
        <dbReference type="SAM" id="Phobius"/>
    </source>
</evidence>
<reference evidence="4" key="1">
    <citation type="submission" date="2010-10" db="EMBL/GenBank/DDBJ databases">
        <title>The complete genome of Halanaerobium praevalens DSM 2228.</title>
        <authorList>
            <consortium name="US DOE Joint Genome Institute (JGI-PGF)"/>
            <person name="Lucas S."/>
            <person name="Copeland A."/>
            <person name="Lapidus A."/>
            <person name="Glavina del Rio T."/>
            <person name="Dalin E."/>
            <person name="Tice H."/>
            <person name="Bruce D."/>
            <person name="Goodwin L."/>
            <person name="Pitluck S."/>
            <person name="Kyrpides N."/>
            <person name="Mavromatis K."/>
            <person name="Ivanova N."/>
            <person name="Ovchinnikova G."/>
            <person name="Chertkov O."/>
            <person name="Detter J.C."/>
            <person name="Han C."/>
            <person name="Larimer F."/>
            <person name="Land M."/>
            <person name="Hauser L."/>
            <person name="Markowitz V."/>
            <person name="Cheng J.-F."/>
            <person name="Hugenholtz P."/>
            <person name="Woyke T."/>
            <person name="Wu D."/>
            <person name="Tindall B."/>
            <person name="Pomrenke H.G."/>
            <person name="Brambilla E."/>
            <person name="Klenk H.-P."/>
            <person name="Eisen J.A."/>
        </authorList>
    </citation>
    <scope>NUCLEOTIDE SEQUENCE [LARGE SCALE GENOMIC DNA]</scope>
    <source>
        <strain evidence="4">ATCC 33744 / DSM 2228 / GSL</strain>
    </source>
</reference>
<dbReference type="PATRIC" id="fig|572479.3.peg.1344"/>
<reference evidence="3 4" key="2">
    <citation type="journal article" date="2011" name="Stand. Genomic Sci.">
        <title>Complete genome sequence of the extremely halophilic Halanaerobium praevalens type strain (GSL).</title>
        <authorList>
            <person name="Ivanova N."/>
            <person name="Sikorski J."/>
            <person name="Chertkov O."/>
            <person name="Nolan M."/>
            <person name="Lucas S."/>
            <person name="Hammon N."/>
            <person name="Deshpande S."/>
            <person name="Cheng J.F."/>
            <person name="Tapia R."/>
            <person name="Han C."/>
            <person name="Goodwin L."/>
            <person name="Pitluck S."/>
            <person name="Huntemann M."/>
            <person name="Liolios K."/>
            <person name="Pagani I."/>
            <person name="Mavromatis K."/>
            <person name="Ovchinikova G."/>
            <person name="Pati A."/>
            <person name="Chen A."/>
            <person name="Palaniappan K."/>
            <person name="Land M."/>
            <person name="Hauser L."/>
            <person name="Brambilla E.M."/>
            <person name="Kannan K.P."/>
            <person name="Rohde M."/>
            <person name="Tindall B.J."/>
            <person name="Goker M."/>
            <person name="Detter J.C."/>
            <person name="Woyke T."/>
            <person name="Bristow J."/>
            <person name="Eisen J.A."/>
            <person name="Markowitz V."/>
            <person name="Hugenholtz P."/>
            <person name="Kyrpides N.C."/>
            <person name="Klenk H.P."/>
            <person name="Lapidus A."/>
        </authorList>
    </citation>
    <scope>NUCLEOTIDE SEQUENCE [LARGE SCALE GENOMIC DNA]</scope>
    <source>
        <strain evidence="4">ATCC 33744 / DSM 2228 / GSL</strain>
    </source>
</reference>
<keyword evidence="1" id="KW-0175">Coiled coil</keyword>
<dbReference type="STRING" id="572479.Hprae_1329"/>
<evidence type="ECO:0000256" key="1">
    <source>
        <dbReference type="SAM" id="Coils"/>
    </source>
</evidence>
<dbReference type="Proteomes" id="UP000006866">
    <property type="component" value="Chromosome"/>
</dbReference>
<dbReference type="AlphaFoldDB" id="E3DMX3"/>
<dbReference type="RefSeq" id="WP_014553489.1">
    <property type="nucleotide sequence ID" value="NC_017455.1"/>
</dbReference>
<feature type="coiled-coil region" evidence="1">
    <location>
        <begin position="79"/>
        <end position="106"/>
    </location>
</feature>
<feature type="transmembrane region" description="Helical" evidence="2">
    <location>
        <begin position="26"/>
        <end position="43"/>
    </location>
</feature>
<organism evidence="3 4">
    <name type="scientific">Halanaerobium praevalens (strain ATCC 33744 / DSM 2228 / GSL)</name>
    <dbReference type="NCBI Taxonomy" id="572479"/>
    <lineage>
        <taxon>Bacteria</taxon>
        <taxon>Bacillati</taxon>
        <taxon>Bacillota</taxon>
        <taxon>Clostridia</taxon>
        <taxon>Halanaerobiales</taxon>
        <taxon>Halanaerobiaceae</taxon>
        <taxon>Halanaerobium</taxon>
    </lineage>
</organism>
<name>E3DMX3_HALPG</name>
<dbReference type="KEGG" id="hpk:Hprae_1329"/>
<accession>E3DMX3</accession>
<keyword evidence="2" id="KW-0472">Membrane</keyword>
<dbReference type="EMBL" id="CP002175">
    <property type="protein sequence ID" value="ADO77462.1"/>
    <property type="molecule type" value="Genomic_DNA"/>
</dbReference>
<protein>
    <submittedName>
        <fullName evidence="3">Uncharacterized protein</fullName>
    </submittedName>
</protein>
<keyword evidence="4" id="KW-1185">Reference proteome</keyword>
<gene>
    <name evidence="3" type="ordered locus">Hprae_1329</name>
</gene>
<evidence type="ECO:0000313" key="4">
    <source>
        <dbReference type="Proteomes" id="UP000006866"/>
    </source>
</evidence>
<feature type="transmembrane region" description="Helical" evidence="2">
    <location>
        <begin position="49"/>
        <end position="68"/>
    </location>
</feature>
<sequence>MIVIYKKLAVLKDIISMYISQHRNHLSYIFGFLTALSFSLIYLNYGVELALLVLLVGILLFEVFNHFFGSSPEIIVMGVDNEQDIMKKLKKTMSEVIKEKNEEKSKKDKD</sequence>
<proteinExistence type="predicted"/>
<evidence type="ECO:0000313" key="3">
    <source>
        <dbReference type="EMBL" id="ADO77462.1"/>
    </source>
</evidence>
<dbReference type="HOGENOM" id="CLU_2436707_0_0_9"/>
<keyword evidence="2" id="KW-1133">Transmembrane helix</keyword>